<dbReference type="InterPro" id="IPR008880">
    <property type="entry name" value="Trigger_fac_C"/>
</dbReference>
<dbReference type="InterPro" id="IPR046357">
    <property type="entry name" value="PPIase_dom_sf"/>
</dbReference>
<comment type="domain">
    <text evidence="11">Consists of 3 domains; the N-terminus binds the ribosome, the middle domain has PPIase activity, while the C-terminus has intrinsic chaperone activity on its own.</text>
</comment>
<keyword evidence="8 11" id="KW-0413">Isomerase</keyword>
<reference evidence="14" key="1">
    <citation type="submission" date="2023-06" db="EMBL/GenBank/DDBJ databases">
        <title>SYSU T00b26.</title>
        <authorList>
            <person name="Gao L."/>
            <person name="Fang B.-Z."/>
            <person name="Li W.-J."/>
        </authorList>
    </citation>
    <scope>NUCLEOTIDE SEQUENCE</scope>
    <source>
        <strain evidence="14">SYSU T00b26</strain>
    </source>
</reference>
<evidence type="ECO:0000256" key="5">
    <source>
        <dbReference type="ARBA" id="ARBA00022618"/>
    </source>
</evidence>
<evidence type="ECO:0000256" key="9">
    <source>
        <dbReference type="ARBA" id="ARBA00023306"/>
    </source>
</evidence>
<dbReference type="RefSeq" id="WP_301128933.1">
    <property type="nucleotide sequence ID" value="NZ_JAUHPV010000006.1"/>
</dbReference>
<proteinExistence type="inferred from homology"/>
<evidence type="ECO:0000259" key="12">
    <source>
        <dbReference type="Pfam" id="PF05697"/>
    </source>
</evidence>
<dbReference type="Gene3D" id="1.10.3120.10">
    <property type="entry name" value="Trigger factor, C-terminal domain"/>
    <property type="match status" value="1"/>
</dbReference>
<dbReference type="Proteomes" id="UP001172738">
    <property type="component" value="Unassembled WGS sequence"/>
</dbReference>
<keyword evidence="15" id="KW-1185">Reference proteome</keyword>
<dbReference type="EC" id="5.2.1.8" evidence="3 11"/>
<dbReference type="Pfam" id="PF05697">
    <property type="entry name" value="Trigger_N"/>
    <property type="match status" value="1"/>
</dbReference>
<dbReference type="PANTHER" id="PTHR30560:SF3">
    <property type="entry name" value="TRIGGER FACTOR-LIKE PROTEIN TIG, CHLOROPLASTIC"/>
    <property type="match status" value="1"/>
</dbReference>
<dbReference type="SUPFAM" id="SSF54534">
    <property type="entry name" value="FKBP-like"/>
    <property type="match status" value="1"/>
</dbReference>
<dbReference type="NCBIfam" id="TIGR00115">
    <property type="entry name" value="tig"/>
    <property type="match status" value="1"/>
</dbReference>
<feature type="domain" description="Trigger factor ribosome-binding bacterial" evidence="12">
    <location>
        <begin position="1"/>
        <end position="149"/>
    </location>
</feature>
<evidence type="ECO:0000259" key="13">
    <source>
        <dbReference type="Pfam" id="PF05698"/>
    </source>
</evidence>
<keyword evidence="9 11" id="KW-0131">Cell cycle</keyword>
<comment type="similarity">
    <text evidence="2 11">Belongs to the FKBP-type PPIase family. Tig subfamily.</text>
</comment>
<evidence type="ECO:0000256" key="6">
    <source>
        <dbReference type="ARBA" id="ARBA00023110"/>
    </source>
</evidence>
<accession>A0ABT8G2P6</accession>
<evidence type="ECO:0000256" key="4">
    <source>
        <dbReference type="ARBA" id="ARBA00016902"/>
    </source>
</evidence>
<dbReference type="PIRSF" id="PIRSF003095">
    <property type="entry name" value="Trigger_factor"/>
    <property type="match status" value="1"/>
</dbReference>
<dbReference type="PANTHER" id="PTHR30560">
    <property type="entry name" value="TRIGGER FACTOR CHAPERONE AND PEPTIDYL-PROLYL CIS/TRANS ISOMERASE"/>
    <property type="match status" value="1"/>
</dbReference>
<gene>
    <name evidence="11 14" type="primary">tig</name>
    <name evidence="14" type="ORF">QQX04_10440</name>
</gene>
<comment type="catalytic activity">
    <reaction evidence="1 11">
        <text>[protein]-peptidylproline (omega=180) = [protein]-peptidylproline (omega=0)</text>
        <dbReference type="Rhea" id="RHEA:16237"/>
        <dbReference type="Rhea" id="RHEA-COMP:10747"/>
        <dbReference type="Rhea" id="RHEA-COMP:10748"/>
        <dbReference type="ChEBI" id="CHEBI:83833"/>
        <dbReference type="ChEBI" id="CHEBI:83834"/>
        <dbReference type="EC" id="5.2.1.8"/>
    </reaction>
</comment>
<comment type="caution">
    <text evidence="14">The sequence shown here is derived from an EMBL/GenBank/DDBJ whole genome shotgun (WGS) entry which is preliminary data.</text>
</comment>
<evidence type="ECO:0000256" key="1">
    <source>
        <dbReference type="ARBA" id="ARBA00000971"/>
    </source>
</evidence>
<name>A0ABT8G2P6_9MICO</name>
<keyword evidence="7 11" id="KW-0143">Chaperone</keyword>
<keyword evidence="6 11" id="KW-0697">Rotamase</keyword>
<evidence type="ECO:0000256" key="7">
    <source>
        <dbReference type="ARBA" id="ARBA00023186"/>
    </source>
</evidence>
<organism evidence="14 15">
    <name type="scientific">Demequina zhanjiangensis</name>
    <dbReference type="NCBI Taxonomy" id="3051659"/>
    <lineage>
        <taxon>Bacteria</taxon>
        <taxon>Bacillati</taxon>
        <taxon>Actinomycetota</taxon>
        <taxon>Actinomycetes</taxon>
        <taxon>Micrococcales</taxon>
        <taxon>Demequinaceae</taxon>
        <taxon>Demequina</taxon>
    </lineage>
</organism>
<protein>
    <recommendedName>
        <fullName evidence="4 11">Trigger factor</fullName>
        <shortName evidence="11">TF</shortName>
        <ecNumber evidence="3 11">5.2.1.8</ecNumber>
    </recommendedName>
    <alternativeName>
        <fullName evidence="10 11">PPIase</fullName>
    </alternativeName>
</protein>
<dbReference type="Pfam" id="PF05698">
    <property type="entry name" value="Trigger_C"/>
    <property type="match status" value="1"/>
</dbReference>
<dbReference type="SUPFAM" id="SSF102735">
    <property type="entry name" value="Trigger factor ribosome-binding domain"/>
    <property type="match status" value="1"/>
</dbReference>
<dbReference type="EMBL" id="JAUHPV010000006">
    <property type="protein sequence ID" value="MDN4473408.1"/>
    <property type="molecule type" value="Genomic_DNA"/>
</dbReference>
<evidence type="ECO:0000313" key="15">
    <source>
        <dbReference type="Proteomes" id="UP001172738"/>
    </source>
</evidence>
<dbReference type="GO" id="GO:0003755">
    <property type="term" value="F:peptidyl-prolyl cis-trans isomerase activity"/>
    <property type="evidence" value="ECO:0007669"/>
    <property type="project" value="UniProtKB-EC"/>
</dbReference>
<evidence type="ECO:0000313" key="14">
    <source>
        <dbReference type="EMBL" id="MDN4473408.1"/>
    </source>
</evidence>
<evidence type="ECO:0000256" key="10">
    <source>
        <dbReference type="ARBA" id="ARBA00029986"/>
    </source>
</evidence>
<sequence length="456" mass="49523">MTSALEKIDDTTVKLTVTLTEEDLKPSLDHAYKHVGEQVTIPGFRKGKVPPRILEQRVGKGAIIEHAVNDGLPGWYSAAVEEQGIRPFGQPEVEVTKIPGAVEGDEGLEFTATVEIRPEVDIPAADTLTITVEPIEVSDEDVQERLDNLRERFGSLKTVDRPAADRDFVTIDLAAVVDGNDVDSVQGTSYQIGEGNMLEGLDEAITGLSADEETTYEGPLAAGDFAGQTATITVKVTAVKERELPEADDDFAQLASEFDTIEELKADLVEQTKRIKTNNQAMEAREKLLEALTEAVGEFPLPQKVIEAEVHQHLENENRLEDDEHRAEVTTEAHTALRTQILLDTLADDLDIQVEQQELLDYLLNASRQYGMDPGQFIQQIEQAGQIPAIVAEVARSKATAYALRRATVVDTAGAAVDLSAVIGSLEDENKDDSEINAEAAAAMVAEAAGETADEK</sequence>
<keyword evidence="5 11" id="KW-0132">Cell division</keyword>
<comment type="function">
    <text evidence="11">Involved in protein export. Acts as a chaperone by maintaining the newly synthesized protein in an open conformation. Functions as a peptidyl-prolyl cis-trans isomerase.</text>
</comment>
<feature type="domain" description="Trigger factor C-terminal" evidence="13">
    <location>
        <begin position="260"/>
        <end position="403"/>
    </location>
</feature>
<dbReference type="Gene3D" id="3.30.70.1050">
    <property type="entry name" value="Trigger factor ribosome-binding domain"/>
    <property type="match status" value="1"/>
</dbReference>
<keyword evidence="11" id="KW-0963">Cytoplasm</keyword>
<dbReference type="SUPFAM" id="SSF109998">
    <property type="entry name" value="Triger factor/SurA peptide-binding domain-like"/>
    <property type="match status" value="1"/>
</dbReference>
<evidence type="ECO:0000256" key="11">
    <source>
        <dbReference type="HAMAP-Rule" id="MF_00303"/>
    </source>
</evidence>
<dbReference type="InterPro" id="IPR027304">
    <property type="entry name" value="Trigger_fact/SurA_dom_sf"/>
</dbReference>
<comment type="subcellular location">
    <subcellularLocation>
        <location evidence="11">Cytoplasm</location>
    </subcellularLocation>
    <text evidence="11">About half TF is bound to the ribosome near the polypeptide exit tunnel while the other half is free in the cytoplasm.</text>
</comment>
<evidence type="ECO:0000256" key="3">
    <source>
        <dbReference type="ARBA" id="ARBA00013194"/>
    </source>
</evidence>
<dbReference type="InterPro" id="IPR036611">
    <property type="entry name" value="Trigger_fac_ribosome-bd_sf"/>
</dbReference>
<dbReference type="Gene3D" id="3.10.50.40">
    <property type="match status" value="1"/>
</dbReference>
<evidence type="ECO:0000256" key="8">
    <source>
        <dbReference type="ARBA" id="ARBA00023235"/>
    </source>
</evidence>
<dbReference type="HAMAP" id="MF_00303">
    <property type="entry name" value="Trigger_factor_Tig"/>
    <property type="match status" value="1"/>
</dbReference>
<dbReference type="InterPro" id="IPR005215">
    <property type="entry name" value="Trig_fac"/>
</dbReference>
<dbReference type="InterPro" id="IPR008881">
    <property type="entry name" value="Trigger_fac_ribosome-bd_bac"/>
</dbReference>
<evidence type="ECO:0000256" key="2">
    <source>
        <dbReference type="ARBA" id="ARBA00005464"/>
    </source>
</evidence>
<dbReference type="InterPro" id="IPR037041">
    <property type="entry name" value="Trigger_fac_C_sf"/>
</dbReference>